<dbReference type="InterPro" id="IPR050834">
    <property type="entry name" value="Glycosyltransf_2"/>
</dbReference>
<dbReference type="Gene3D" id="3.90.550.10">
    <property type="entry name" value="Spore Coat Polysaccharide Biosynthesis Protein SpsA, Chain A"/>
    <property type="match status" value="1"/>
</dbReference>
<accession>A0A345DCE5</accession>
<reference evidence="3" key="1">
    <citation type="submission" date="2018-07" db="EMBL/GenBank/DDBJ databases">
        <authorList>
            <person name="Kim H."/>
        </authorList>
    </citation>
    <scope>NUCLEOTIDE SEQUENCE [LARGE SCALE GENOMIC DNA]</scope>
    <source>
        <strain evidence="3">F02</strain>
    </source>
</reference>
<dbReference type="EC" id="2.4.1.293" evidence="2"/>
<dbReference type="OrthoDB" id="9802649at2"/>
<keyword evidence="2" id="KW-0808">Transferase</keyword>
<dbReference type="SUPFAM" id="SSF53448">
    <property type="entry name" value="Nucleotide-diphospho-sugar transferases"/>
    <property type="match status" value="1"/>
</dbReference>
<evidence type="ECO:0000313" key="2">
    <source>
        <dbReference type="EMBL" id="AXF86033.1"/>
    </source>
</evidence>
<gene>
    <name evidence="2" type="primary">pglI</name>
    <name evidence="2" type="ORF">DTO96_101773</name>
</gene>
<evidence type="ECO:0000313" key="3">
    <source>
        <dbReference type="Proteomes" id="UP000252182"/>
    </source>
</evidence>
<dbReference type="Proteomes" id="UP000252182">
    <property type="component" value="Chromosome"/>
</dbReference>
<keyword evidence="3" id="KW-1185">Reference proteome</keyword>
<dbReference type="InterPro" id="IPR001173">
    <property type="entry name" value="Glyco_trans_2-like"/>
</dbReference>
<dbReference type="InterPro" id="IPR029044">
    <property type="entry name" value="Nucleotide-diphossugar_trans"/>
</dbReference>
<keyword evidence="2" id="KW-0328">Glycosyltransferase</keyword>
<dbReference type="CDD" id="cd00761">
    <property type="entry name" value="Glyco_tranf_GTA_type"/>
    <property type="match status" value="1"/>
</dbReference>
<dbReference type="PANTHER" id="PTHR43685">
    <property type="entry name" value="GLYCOSYLTRANSFERASE"/>
    <property type="match status" value="1"/>
</dbReference>
<dbReference type="KEGG" id="hyf:DTO96_101773"/>
<protein>
    <submittedName>
        <fullName evidence="2">GalNAc(5)-diNAcBac-PP-undecaprenol beta-1,3-glucosyltransferase</fullName>
        <ecNumber evidence="2">2.4.1.293</ecNumber>
    </submittedName>
</protein>
<name>A0A345DCE5_9BURK</name>
<dbReference type="Pfam" id="PF00535">
    <property type="entry name" value="Glycos_transf_2"/>
    <property type="match status" value="1"/>
</dbReference>
<dbReference type="PANTHER" id="PTHR43685:SF2">
    <property type="entry name" value="GLYCOSYLTRANSFERASE 2-LIKE DOMAIN-CONTAINING PROTEIN"/>
    <property type="match status" value="1"/>
</dbReference>
<proteinExistence type="predicted"/>
<dbReference type="AlphaFoldDB" id="A0A345DCE5"/>
<dbReference type="RefSeq" id="WP_114563155.1">
    <property type="nucleotide sequence ID" value="NZ_CP031124.1"/>
</dbReference>
<sequence>MISTIIPCFNAVETLERAINSCLIQPEVNEIIVVDDGSIDGSHELAVRLSASNTKVKALRMPVNSGPAAARNFGVLHGTCPIVSFLDADDEYLAGGMSVGYAALIEHSQLSAVKLPCEFVDCPDKYRQHESYEEACRTLGNTFAGNLVIRREVLFALGLFPQSSIYRQHGGEDGVLMLGLSQNFQIGVLEQEPRCIKVHFHANSHSQLYFERCVKQIDDPAFVDDKDEVWHRSMKDVNKINENIASLGRNISSTEKGFVPIWKNN</sequence>
<evidence type="ECO:0000259" key="1">
    <source>
        <dbReference type="Pfam" id="PF00535"/>
    </source>
</evidence>
<feature type="domain" description="Glycosyltransferase 2-like" evidence="1">
    <location>
        <begin position="3"/>
        <end position="142"/>
    </location>
</feature>
<organism evidence="2 3">
    <name type="scientific">Ephemeroptericola cinctiostellae</name>
    <dbReference type="NCBI Taxonomy" id="2268024"/>
    <lineage>
        <taxon>Bacteria</taxon>
        <taxon>Pseudomonadati</taxon>
        <taxon>Pseudomonadota</taxon>
        <taxon>Betaproteobacteria</taxon>
        <taxon>Burkholderiales</taxon>
        <taxon>Burkholderiaceae</taxon>
        <taxon>Ephemeroptericola</taxon>
    </lineage>
</organism>
<dbReference type="GO" id="GO:0016757">
    <property type="term" value="F:glycosyltransferase activity"/>
    <property type="evidence" value="ECO:0007669"/>
    <property type="project" value="UniProtKB-KW"/>
</dbReference>
<dbReference type="EMBL" id="CP031124">
    <property type="protein sequence ID" value="AXF86033.1"/>
    <property type="molecule type" value="Genomic_DNA"/>
</dbReference>